<name>A0A4R4Q225_9ACTN</name>
<dbReference type="GO" id="GO:0022857">
    <property type="term" value="F:transmembrane transporter activity"/>
    <property type="evidence" value="ECO:0007669"/>
    <property type="project" value="InterPro"/>
</dbReference>
<accession>A0A4R4Q225</accession>
<evidence type="ECO:0000313" key="7">
    <source>
        <dbReference type="EMBL" id="TDC29061.1"/>
    </source>
</evidence>
<sequence length="400" mass="40658">MPGRFWLFFGARTVSMLGNAFGPIALAFGVLALPGTTPATLGVVLAAQGIPQLALLLFGGVIGDRFPRYRVLVVAELVSCLAYAALAAMLLSGWAPLPVLCAAAFVAGAASALLLPSLTGTVKELVPADNLQRANGQLRLGTNSARVSGLLAAGATVAWLGPGVALAVDAATYLVAAGLLSLLRLPGAVRTERRNLVGDLQVGWHEVSTRRWLLATVAAAGVINAASAAGLGVLGPVFARDRLGGAFAWSMVLGGYAVGMLAGVVVAIRFKPRRPLQAALLFLPALALPLIALGTSAALPLVVLSAVCAGIATDIFGVLWDTLMQTEVPAEALSRVSSYEYLIALSLKPAGAVFAGYVAAGLGPAAGLLLFGGLILFATAGALVAPAVRNHTPRPLGVQQ</sequence>
<dbReference type="InterPro" id="IPR036259">
    <property type="entry name" value="MFS_trans_sf"/>
</dbReference>
<dbReference type="PANTHER" id="PTHR23513">
    <property type="entry name" value="INTEGRAL MEMBRANE EFFLUX PROTEIN-RELATED"/>
    <property type="match status" value="1"/>
</dbReference>
<protein>
    <submittedName>
        <fullName evidence="7">MFS transporter</fullName>
    </submittedName>
</protein>
<keyword evidence="3 6" id="KW-0812">Transmembrane</keyword>
<keyword evidence="5 6" id="KW-0472">Membrane</keyword>
<dbReference type="GO" id="GO:0005886">
    <property type="term" value="C:plasma membrane"/>
    <property type="evidence" value="ECO:0007669"/>
    <property type="project" value="UniProtKB-SubCell"/>
</dbReference>
<dbReference type="EMBL" id="SMKA01000066">
    <property type="protein sequence ID" value="TDC29061.1"/>
    <property type="molecule type" value="Genomic_DNA"/>
</dbReference>
<dbReference type="AlphaFoldDB" id="A0A4R4Q225"/>
<gene>
    <name evidence="7" type="ORF">E1261_16815</name>
</gene>
<feature type="transmembrane region" description="Helical" evidence="6">
    <location>
        <begin position="71"/>
        <end position="91"/>
    </location>
</feature>
<feature type="transmembrane region" description="Helical" evidence="6">
    <location>
        <begin position="366"/>
        <end position="388"/>
    </location>
</feature>
<evidence type="ECO:0000256" key="6">
    <source>
        <dbReference type="SAM" id="Phobius"/>
    </source>
</evidence>
<dbReference type="Pfam" id="PF07690">
    <property type="entry name" value="MFS_1"/>
    <property type="match status" value="1"/>
</dbReference>
<evidence type="ECO:0000256" key="1">
    <source>
        <dbReference type="ARBA" id="ARBA00004651"/>
    </source>
</evidence>
<feature type="transmembrane region" description="Helical" evidence="6">
    <location>
        <begin position="97"/>
        <end position="119"/>
    </location>
</feature>
<proteinExistence type="predicted"/>
<comment type="subcellular location">
    <subcellularLocation>
        <location evidence="1">Cell membrane</location>
        <topology evidence="1">Multi-pass membrane protein</topology>
    </subcellularLocation>
</comment>
<dbReference type="InterPro" id="IPR011701">
    <property type="entry name" value="MFS"/>
</dbReference>
<evidence type="ECO:0000256" key="2">
    <source>
        <dbReference type="ARBA" id="ARBA00022475"/>
    </source>
</evidence>
<reference evidence="7 8" key="1">
    <citation type="submission" date="2019-03" db="EMBL/GenBank/DDBJ databases">
        <title>Draft genome sequences of novel Actinobacteria.</title>
        <authorList>
            <person name="Sahin N."/>
            <person name="Ay H."/>
            <person name="Saygin H."/>
        </authorList>
    </citation>
    <scope>NUCLEOTIDE SEQUENCE [LARGE SCALE GENOMIC DNA]</scope>
    <source>
        <strain evidence="7 8">JCM 30547</strain>
    </source>
</reference>
<evidence type="ECO:0000313" key="8">
    <source>
        <dbReference type="Proteomes" id="UP000295075"/>
    </source>
</evidence>
<feature type="transmembrane region" description="Helical" evidence="6">
    <location>
        <begin position="140"/>
        <end position="160"/>
    </location>
</feature>
<organism evidence="7 8">
    <name type="scientific">Kribbella albertanoniae</name>
    <dbReference type="NCBI Taxonomy" id="1266829"/>
    <lineage>
        <taxon>Bacteria</taxon>
        <taxon>Bacillati</taxon>
        <taxon>Actinomycetota</taxon>
        <taxon>Actinomycetes</taxon>
        <taxon>Propionibacteriales</taxon>
        <taxon>Kribbellaceae</taxon>
        <taxon>Kribbella</taxon>
    </lineage>
</organism>
<dbReference type="Gene3D" id="1.20.1250.20">
    <property type="entry name" value="MFS general substrate transporter like domains"/>
    <property type="match status" value="1"/>
</dbReference>
<feature type="transmembrane region" description="Helical" evidence="6">
    <location>
        <begin position="341"/>
        <end position="360"/>
    </location>
</feature>
<evidence type="ECO:0000256" key="3">
    <source>
        <dbReference type="ARBA" id="ARBA00022692"/>
    </source>
</evidence>
<dbReference type="CDD" id="cd06173">
    <property type="entry name" value="MFS_MefA_like"/>
    <property type="match status" value="1"/>
</dbReference>
<feature type="transmembrane region" description="Helical" evidence="6">
    <location>
        <begin position="7"/>
        <end position="33"/>
    </location>
</feature>
<keyword evidence="4 6" id="KW-1133">Transmembrane helix</keyword>
<keyword evidence="2" id="KW-1003">Cell membrane</keyword>
<feature type="transmembrane region" description="Helical" evidence="6">
    <location>
        <begin position="246"/>
        <end position="268"/>
    </location>
</feature>
<dbReference type="PANTHER" id="PTHR23513:SF11">
    <property type="entry name" value="STAPHYLOFERRIN A TRANSPORTER"/>
    <property type="match status" value="1"/>
</dbReference>
<dbReference type="SUPFAM" id="SSF103473">
    <property type="entry name" value="MFS general substrate transporter"/>
    <property type="match status" value="1"/>
</dbReference>
<keyword evidence="8" id="KW-1185">Reference proteome</keyword>
<feature type="transmembrane region" description="Helical" evidence="6">
    <location>
        <begin position="39"/>
        <end position="59"/>
    </location>
</feature>
<dbReference type="Proteomes" id="UP000295075">
    <property type="component" value="Unassembled WGS sequence"/>
</dbReference>
<feature type="transmembrane region" description="Helical" evidence="6">
    <location>
        <begin position="298"/>
        <end position="320"/>
    </location>
</feature>
<feature type="transmembrane region" description="Helical" evidence="6">
    <location>
        <begin position="275"/>
        <end position="292"/>
    </location>
</feature>
<evidence type="ECO:0000256" key="5">
    <source>
        <dbReference type="ARBA" id="ARBA00023136"/>
    </source>
</evidence>
<feature type="transmembrane region" description="Helical" evidence="6">
    <location>
        <begin position="212"/>
        <end position="234"/>
    </location>
</feature>
<dbReference type="OrthoDB" id="4528313at2"/>
<evidence type="ECO:0000256" key="4">
    <source>
        <dbReference type="ARBA" id="ARBA00022989"/>
    </source>
</evidence>
<comment type="caution">
    <text evidence="7">The sequence shown here is derived from an EMBL/GenBank/DDBJ whole genome shotgun (WGS) entry which is preliminary data.</text>
</comment>